<dbReference type="Pfam" id="PF01098">
    <property type="entry name" value="FTSW_RODA_SPOVE"/>
    <property type="match status" value="1"/>
</dbReference>
<dbReference type="AlphaFoldDB" id="A0A1R0XA04"/>
<evidence type="ECO:0000313" key="7">
    <source>
        <dbReference type="Proteomes" id="UP000187465"/>
    </source>
</evidence>
<accession>A0A1R0XA04</accession>
<keyword evidence="2" id="KW-0812">Transmembrane</keyword>
<dbReference type="GO" id="GO:0005886">
    <property type="term" value="C:plasma membrane"/>
    <property type="evidence" value="ECO:0007669"/>
    <property type="project" value="TreeGrafter"/>
</dbReference>
<gene>
    <name evidence="6" type="ORF">BJP51_17640</name>
</gene>
<comment type="caution">
    <text evidence="6">The sequence shown here is derived from an EMBL/GenBank/DDBJ whole genome shotgun (WGS) entry which is preliminary data.</text>
</comment>
<dbReference type="PANTHER" id="PTHR30474">
    <property type="entry name" value="CELL CYCLE PROTEIN"/>
    <property type="match status" value="1"/>
</dbReference>
<keyword evidence="4" id="KW-1133">Transmembrane helix</keyword>
<dbReference type="PROSITE" id="PS00428">
    <property type="entry name" value="FTSW_RODA_SPOVE"/>
    <property type="match status" value="1"/>
</dbReference>
<organism evidence="6 7">
    <name type="scientific">Paenibacillus odorifer</name>
    <dbReference type="NCBI Taxonomy" id="189426"/>
    <lineage>
        <taxon>Bacteria</taxon>
        <taxon>Bacillati</taxon>
        <taxon>Bacillota</taxon>
        <taxon>Bacilli</taxon>
        <taxon>Bacillales</taxon>
        <taxon>Paenibacillaceae</taxon>
        <taxon>Paenibacillus</taxon>
    </lineage>
</organism>
<sequence>MLISTKIAKLDRSVLFLTTCLVGVGTVAIYEATTDTRLDGLYISYLYLFALFCLPMLFIALVDYKILLGRLAYLFYGVGIGLLVLVKLVGENLNGAVRWLSIGSFQLQPSELAKICTVLLIAHLLGTREGQQLRFFQDLVPVCFVFLIPFILIMDQPDLGTALVFAGILLSMLWIGNIRALYMILILGVVIISIGTILWLYYANFDLLSKIVEPHQLSRIQAFLDPQSDPDKSWHVKNAMIAIGSGGLSGSEGIFLRKGYIPYAYSDSIYVVIGGKYGFIGSSVLLMLYLLLVYRMIFIALDSRDRAGTYIVTGFIAMFIFQVSVNLGMHIGLLPLTGISLPFISYGGSSLLTNMIAIGMVLSVKVHKDESTD</sequence>
<dbReference type="EMBL" id="MKQP01000020">
    <property type="protein sequence ID" value="OMD31653.1"/>
    <property type="molecule type" value="Genomic_DNA"/>
</dbReference>
<evidence type="ECO:0000256" key="5">
    <source>
        <dbReference type="ARBA" id="ARBA00023136"/>
    </source>
</evidence>
<reference evidence="6 7" key="1">
    <citation type="submission" date="2016-10" db="EMBL/GenBank/DDBJ databases">
        <title>Paenibacillus species isolates.</title>
        <authorList>
            <person name="Beno S.M."/>
        </authorList>
    </citation>
    <scope>NUCLEOTIDE SEQUENCE [LARGE SCALE GENOMIC DNA]</scope>
    <source>
        <strain evidence="6 7">FSL H7-0604</strain>
    </source>
</reference>
<name>A0A1R0XA04_9BACL</name>
<evidence type="ECO:0000313" key="6">
    <source>
        <dbReference type="EMBL" id="OMD31653.1"/>
    </source>
</evidence>
<evidence type="ECO:0000256" key="3">
    <source>
        <dbReference type="ARBA" id="ARBA00022960"/>
    </source>
</evidence>
<dbReference type="GO" id="GO:0032153">
    <property type="term" value="C:cell division site"/>
    <property type="evidence" value="ECO:0007669"/>
    <property type="project" value="TreeGrafter"/>
</dbReference>
<dbReference type="PANTHER" id="PTHR30474:SF1">
    <property type="entry name" value="PEPTIDOGLYCAN GLYCOSYLTRANSFERASE MRDB"/>
    <property type="match status" value="1"/>
</dbReference>
<keyword evidence="6" id="KW-0132">Cell division</keyword>
<keyword evidence="5" id="KW-0472">Membrane</keyword>
<dbReference type="RefSeq" id="WP_036688828.1">
    <property type="nucleotide sequence ID" value="NZ_MKQL01000077.1"/>
</dbReference>
<keyword evidence="6" id="KW-0131">Cell cycle</keyword>
<comment type="subcellular location">
    <subcellularLocation>
        <location evidence="1">Membrane</location>
        <topology evidence="1">Multi-pass membrane protein</topology>
    </subcellularLocation>
</comment>
<protein>
    <submittedName>
        <fullName evidence="6">Cell division protein FtsW</fullName>
    </submittedName>
</protein>
<dbReference type="InterPro" id="IPR018365">
    <property type="entry name" value="Cell_cycle_FtsW-rel_CS"/>
</dbReference>
<evidence type="ECO:0000256" key="1">
    <source>
        <dbReference type="ARBA" id="ARBA00004141"/>
    </source>
</evidence>
<keyword evidence="3" id="KW-0133">Cell shape</keyword>
<dbReference type="GO" id="GO:0051301">
    <property type="term" value="P:cell division"/>
    <property type="evidence" value="ECO:0007669"/>
    <property type="project" value="UniProtKB-KW"/>
</dbReference>
<dbReference type="InterPro" id="IPR001182">
    <property type="entry name" value="FtsW/RodA"/>
</dbReference>
<evidence type="ECO:0000256" key="4">
    <source>
        <dbReference type="ARBA" id="ARBA00022989"/>
    </source>
</evidence>
<dbReference type="GO" id="GO:0015648">
    <property type="term" value="F:lipid-linked peptidoglycan transporter activity"/>
    <property type="evidence" value="ECO:0007669"/>
    <property type="project" value="TreeGrafter"/>
</dbReference>
<evidence type="ECO:0000256" key="2">
    <source>
        <dbReference type="ARBA" id="ARBA00022692"/>
    </source>
</evidence>
<dbReference type="Proteomes" id="UP000187465">
    <property type="component" value="Unassembled WGS sequence"/>
</dbReference>
<proteinExistence type="predicted"/>
<dbReference type="GO" id="GO:0008360">
    <property type="term" value="P:regulation of cell shape"/>
    <property type="evidence" value="ECO:0007669"/>
    <property type="project" value="UniProtKB-KW"/>
</dbReference>